<evidence type="ECO:0000313" key="3">
    <source>
        <dbReference type="EMBL" id="WOG89893.1"/>
    </source>
</evidence>
<feature type="region of interest" description="Disordered" evidence="1">
    <location>
        <begin position="225"/>
        <end position="257"/>
    </location>
</feature>
<organism evidence="3 4">
    <name type="scientific">Daucus carota subsp. sativus</name>
    <name type="common">Carrot</name>
    <dbReference type="NCBI Taxonomy" id="79200"/>
    <lineage>
        <taxon>Eukaryota</taxon>
        <taxon>Viridiplantae</taxon>
        <taxon>Streptophyta</taxon>
        <taxon>Embryophyta</taxon>
        <taxon>Tracheophyta</taxon>
        <taxon>Spermatophyta</taxon>
        <taxon>Magnoliopsida</taxon>
        <taxon>eudicotyledons</taxon>
        <taxon>Gunneridae</taxon>
        <taxon>Pentapetalae</taxon>
        <taxon>asterids</taxon>
        <taxon>campanulids</taxon>
        <taxon>Apiales</taxon>
        <taxon>Apiaceae</taxon>
        <taxon>Apioideae</taxon>
        <taxon>Scandiceae</taxon>
        <taxon>Daucinae</taxon>
        <taxon>Daucus</taxon>
        <taxon>Daucus sect. Daucus</taxon>
    </lineage>
</organism>
<dbReference type="PANTHER" id="PTHR31066:SF33">
    <property type="entry name" value="OS07G0556300 PROTEIN"/>
    <property type="match status" value="1"/>
</dbReference>
<accession>A0AAF1AP31</accession>
<dbReference type="CDD" id="cd06410">
    <property type="entry name" value="PB1_UP2"/>
    <property type="match status" value="1"/>
</dbReference>
<feature type="domain" description="PB1" evidence="2">
    <location>
        <begin position="40"/>
        <end position="150"/>
    </location>
</feature>
<dbReference type="InterPro" id="IPR053198">
    <property type="entry name" value="Gynoecium_Dev_Regulator"/>
</dbReference>
<dbReference type="EMBL" id="CP093344">
    <property type="protein sequence ID" value="WOG89893.1"/>
    <property type="molecule type" value="Genomic_DNA"/>
</dbReference>
<dbReference type="SUPFAM" id="SSF54277">
    <property type="entry name" value="CAD &amp; PB1 domains"/>
    <property type="match status" value="1"/>
</dbReference>
<protein>
    <recommendedName>
        <fullName evidence="2">PB1 domain-containing protein</fullName>
    </recommendedName>
</protein>
<dbReference type="Pfam" id="PF00564">
    <property type="entry name" value="PB1"/>
    <property type="match status" value="2"/>
</dbReference>
<name>A0AAF1AP31_DAUCS</name>
<gene>
    <name evidence="3" type="ORF">DCAR_0209133</name>
</gene>
<dbReference type="SMART" id="SM00666">
    <property type="entry name" value="PB1"/>
    <property type="match status" value="1"/>
</dbReference>
<feature type="region of interest" description="Disordered" evidence="1">
    <location>
        <begin position="1"/>
        <end position="24"/>
    </location>
</feature>
<proteinExistence type="predicted"/>
<evidence type="ECO:0000313" key="4">
    <source>
        <dbReference type="Proteomes" id="UP000077755"/>
    </source>
</evidence>
<evidence type="ECO:0000259" key="2">
    <source>
        <dbReference type="SMART" id="SM00666"/>
    </source>
</evidence>
<evidence type="ECO:0000256" key="1">
    <source>
        <dbReference type="SAM" id="MobiDB-lite"/>
    </source>
</evidence>
<dbReference type="PANTHER" id="PTHR31066">
    <property type="entry name" value="OS05G0427100 PROTEIN-RELATED"/>
    <property type="match status" value="1"/>
</dbReference>
<sequence>MASHHASEFDSLNSTPRSSDHEEPRVRFMCSFGGKILPRPHDDQLRYVGGDTRIVAINRHTSFSSLLEKLAKFSGTTNISMKYQLPNEDLILSEVLCLYILICILQDLDALITITNDEDIENMMDEYDRLAQNHAPHSKLARLRLFLFPTDADSRNSSISSLSSLLTGSAKREHWFFDALNGRDASGLDRVGSEVSSIVSEVPDYLFGLENADDPTRLKTRRVLNDNASNSDPGSPAPIVSSPFCSTSSGLGPTYMPPPDLRPVKTRPEMQVFEPKQSPVEANESMDPKFVQQPGYGDNPMWHYGPGGQYPNPGVQNMPMYYLPGSGPQPGNIGIQQVPMQAQFVQRYSAGHNQIPVGLHQQNPGMGPVPGMGQVYARERTMNPYDVRRTPSGVSQPQQVYYEVGNAGAIPVYSRMVGPGGEEIQAAGNELNPGRVLQ</sequence>
<dbReference type="Gene3D" id="3.10.20.90">
    <property type="entry name" value="Phosphatidylinositol 3-kinase Catalytic Subunit, Chain A, domain 1"/>
    <property type="match status" value="1"/>
</dbReference>
<dbReference type="Proteomes" id="UP000077755">
    <property type="component" value="Chromosome 2"/>
</dbReference>
<dbReference type="InterPro" id="IPR000270">
    <property type="entry name" value="PB1_dom"/>
</dbReference>
<reference evidence="3" key="2">
    <citation type="submission" date="2022-03" db="EMBL/GenBank/DDBJ databases">
        <title>Draft title - Genomic analysis of global carrot germplasm unveils the trajectory of domestication and the origin of high carotenoid orange carrot.</title>
        <authorList>
            <person name="Iorizzo M."/>
            <person name="Ellison S."/>
            <person name="Senalik D."/>
            <person name="Macko-Podgorni A."/>
            <person name="Grzebelus D."/>
            <person name="Bostan H."/>
            <person name="Rolling W."/>
            <person name="Curaba J."/>
            <person name="Simon P."/>
        </authorList>
    </citation>
    <scope>NUCLEOTIDE SEQUENCE</scope>
    <source>
        <tissue evidence="3">Leaf</tissue>
    </source>
</reference>
<keyword evidence="4" id="KW-1185">Reference proteome</keyword>
<dbReference type="AlphaFoldDB" id="A0AAF1AP31"/>
<reference evidence="3" key="1">
    <citation type="journal article" date="2016" name="Nat. Genet.">
        <title>A high-quality carrot genome assembly provides new insights into carotenoid accumulation and asterid genome evolution.</title>
        <authorList>
            <person name="Iorizzo M."/>
            <person name="Ellison S."/>
            <person name="Senalik D."/>
            <person name="Zeng P."/>
            <person name="Satapoomin P."/>
            <person name="Huang J."/>
            <person name="Bowman M."/>
            <person name="Iovene M."/>
            <person name="Sanseverino W."/>
            <person name="Cavagnaro P."/>
            <person name="Yildiz M."/>
            <person name="Macko-Podgorni A."/>
            <person name="Moranska E."/>
            <person name="Grzebelus E."/>
            <person name="Grzebelus D."/>
            <person name="Ashrafi H."/>
            <person name="Zheng Z."/>
            <person name="Cheng S."/>
            <person name="Spooner D."/>
            <person name="Van Deynze A."/>
            <person name="Simon P."/>
        </authorList>
    </citation>
    <scope>NUCLEOTIDE SEQUENCE</scope>
    <source>
        <tissue evidence="3">Leaf</tissue>
    </source>
</reference>